<name>A0A1I7WI50_HETBA</name>
<keyword evidence="2" id="KW-1185">Reference proteome</keyword>
<evidence type="ECO:0000313" key="2">
    <source>
        <dbReference type="Proteomes" id="UP000095283"/>
    </source>
</evidence>
<proteinExistence type="predicted"/>
<organism evidence="2 3">
    <name type="scientific">Heterorhabditis bacteriophora</name>
    <name type="common">Entomopathogenic nematode worm</name>
    <dbReference type="NCBI Taxonomy" id="37862"/>
    <lineage>
        <taxon>Eukaryota</taxon>
        <taxon>Metazoa</taxon>
        <taxon>Ecdysozoa</taxon>
        <taxon>Nematoda</taxon>
        <taxon>Chromadorea</taxon>
        <taxon>Rhabditida</taxon>
        <taxon>Rhabditina</taxon>
        <taxon>Rhabditomorpha</taxon>
        <taxon>Strongyloidea</taxon>
        <taxon>Heterorhabditidae</taxon>
        <taxon>Heterorhabditis</taxon>
    </lineage>
</organism>
<evidence type="ECO:0000256" key="1">
    <source>
        <dbReference type="SAM" id="MobiDB-lite"/>
    </source>
</evidence>
<feature type="region of interest" description="Disordered" evidence="1">
    <location>
        <begin position="1"/>
        <end position="32"/>
    </location>
</feature>
<dbReference type="AlphaFoldDB" id="A0A1I7WI50"/>
<reference evidence="3" key="1">
    <citation type="submission" date="2016-11" db="UniProtKB">
        <authorList>
            <consortium name="WormBaseParasite"/>
        </authorList>
    </citation>
    <scope>IDENTIFICATION</scope>
</reference>
<protein>
    <submittedName>
        <fullName evidence="3">Uncharacterized protein</fullName>
    </submittedName>
</protein>
<evidence type="ECO:0000313" key="3">
    <source>
        <dbReference type="WBParaSite" id="Hba_04667"/>
    </source>
</evidence>
<sequence length="32" mass="3447">MVSRAIPIAPPHTDQPMSNWRTSSTAAIPTVI</sequence>
<accession>A0A1I7WI50</accession>
<feature type="compositionally biased region" description="Polar residues" evidence="1">
    <location>
        <begin position="15"/>
        <end position="32"/>
    </location>
</feature>
<dbReference type="Proteomes" id="UP000095283">
    <property type="component" value="Unplaced"/>
</dbReference>
<dbReference type="WBParaSite" id="Hba_04667">
    <property type="protein sequence ID" value="Hba_04667"/>
    <property type="gene ID" value="Hba_04667"/>
</dbReference>